<comment type="caution">
    <text evidence="1">The sequence shown here is derived from an EMBL/GenBank/DDBJ whole genome shotgun (WGS) entry which is preliminary data.</text>
</comment>
<gene>
    <name evidence="1" type="ORF">N7496_010048</name>
</gene>
<evidence type="ECO:0000313" key="1">
    <source>
        <dbReference type="EMBL" id="KAJ5364335.1"/>
    </source>
</evidence>
<evidence type="ECO:0000313" key="2">
    <source>
        <dbReference type="Proteomes" id="UP001147782"/>
    </source>
</evidence>
<dbReference type="AlphaFoldDB" id="A0A9W9RRH2"/>
<accession>A0A9W9RRH2</accession>
<dbReference type="Pfam" id="PF11951">
    <property type="entry name" value="Fungal_trans_2"/>
    <property type="match status" value="1"/>
</dbReference>
<dbReference type="PANTHER" id="PTHR38111:SF11">
    <property type="entry name" value="TRANSCRIPTION FACTOR DOMAIN-CONTAINING PROTEIN-RELATED"/>
    <property type="match status" value="1"/>
</dbReference>
<reference evidence="1" key="1">
    <citation type="submission" date="2022-11" db="EMBL/GenBank/DDBJ databases">
        <authorList>
            <person name="Petersen C."/>
        </authorList>
    </citation>
    <scope>NUCLEOTIDE SEQUENCE</scope>
    <source>
        <strain evidence="1">IBT 29864</strain>
    </source>
</reference>
<dbReference type="InterPro" id="IPR053178">
    <property type="entry name" value="Osmoadaptation_assoc"/>
</dbReference>
<name>A0A9W9RRH2_9EURO</name>
<keyword evidence="2" id="KW-1185">Reference proteome</keyword>
<reference evidence="1" key="2">
    <citation type="journal article" date="2023" name="IMA Fungus">
        <title>Comparative genomic study of the Penicillium genus elucidates a diverse pangenome and 15 lateral gene transfer events.</title>
        <authorList>
            <person name="Petersen C."/>
            <person name="Sorensen T."/>
            <person name="Nielsen M.R."/>
            <person name="Sondergaard T.E."/>
            <person name="Sorensen J.L."/>
            <person name="Fitzpatrick D.A."/>
            <person name="Frisvad J.C."/>
            <person name="Nielsen K.L."/>
        </authorList>
    </citation>
    <scope>NUCLEOTIDE SEQUENCE</scope>
    <source>
        <strain evidence="1">IBT 29864</strain>
    </source>
</reference>
<organism evidence="1 2">
    <name type="scientific">Penicillium cataractarum</name>
    <dbReference type="NCBI Taxonomy" id="2100454"/>
    <lineage>
        <taxon>Eukaryota</taxon>
        <taxon>Fungi</taxon>
        <taxon>Dikarya</taxon>
        <taxon>Ascomycota</taxon>
        <taxon>Pezizomycotina</taxon>
        <taxon>Eurotiomycetes</taxon>
        <taxon>Eurotiomycetidae</taxon>
        <taxon>Eurotiales</taxon>
        <taxon>Aspergillaceae</taxon>
        <taxon>Penicillium</taxon>
    </lineage>
</organism>
<dbReference type="OrthoDB" id="4491390at2759"/>
<dbReference type="Proteomes" id="UP001147782">
    <property type="component" value="Unassembled WGS sequence"/>
</dbReference>
<dbReference type="PANTHER" id="PTHR38111">
    <property type="entry name" value="ZN(2)-C6 FUNGAL-TYPE DOMAIN-CONTAINING PROTEIN-RELATED"/>
    <property type="match status" value="1"/>
</dbReference>
<sequence length="417" mass="46516">MPEMGAAHAIIQRQYNCHSLVQAFLANCFPTQRSCLSSRSWITLLATLPTEVKALELSSAAVSAAAIGRKFQDASLVKEGHNLYIQGLQQLQHALRDRNLVRNDGTLAACMALSLYEAMECPSGGSGAYFSHCEGILALVQARGVEAHSKGAGHQLFLGIRIPGILHALESHSSTFLIDSVWMQYPWEGKLKTPFTQIVDCLAQAPGILKRVHSLFGLHKKERTETCYTLIHECWHIDEKLDMMLHEMQQVTPHPLYWQVQSQMNPLSDSESLENLFPVAFHFIDLETANSIILLWAIRVMLWSGLCNLYRLVDSGSPILDSTTTSVLPSTSGLRKSLHPLGHRRDYIVIVHNVCQSVEYILRQETLLSGPLSVTPALGIVLESLRGQPHCWKEVAWLRAAIDIVRQRGLGLLKYAR</sequence>
<dbReference type="EMBL" id="JAPZBS010000008">
    <property type="protein sequence ID" value="KAJ5364335.1"/>
    <property type="molecule type" value="Genomic_DNA"/>
</dbReference>
<dbReference type="InterPro" id="IPR021858">
    <property type="entry name" value="Fun_TF"/>
</dbReference>
<dbReference type="GeneID" id="81442140"/>
<dbReference type="RefSeq" id="XP_056551961.1">
    <property type="nucleotide sequence ID" value="XM_056702961.1"/>
</dbReference>
<protein>
    <submittedName>
        <fullName evidence="1">C6 zinc finger domain-containing protein</fullName>
    </submittedName>
</protein>
<proteinExistence type="predicted"/>